<protein>
    <recommendedName>
        <fullName evidence="11">C2H2-type domain-containing protein</fullName>
    </recommendedName>
</protein>
<dbReference type="Pfam" id="PF00096">
    <property type="entry name" value="zf-C2H2"/>
    <property type="match status" value="2"/>
</dbReference>
<evidence type="ECO:0000256" key="4">
    <source>
        <dbReference type="ARBA" id="ARBA00022737"/>
    </source>
</evidence>
<evidence type="ECO:0000313" key="13">
    <source>
        <dbReference type="Proteomes" id="UP000278807"/>
    </source>
</evidence>
<dbReference type="SUPFAM" id="SSF57667">
    <property type="entry name" value="beta-beta-alpha zinc fingers"/>
    <property type="match status" value="4"/>
</dbReference>
<dbReference type="AlphaFoldDB" id="A0A3P7UWA9"/>
<name>A0A3P7UWA9_RODNA</name>
<evidence type="ECO:0000256" key="8">
    <source>
        <dbReference type="ARBA" id="ARBA00023163"/>
    </source>
</evidence>
<dbReference type="Pfam" id="PF13912">
    <property type="entry name" value="zf-C2H2_6"/>
    <property type="match status" value="2"/>
</dbReference>
<keyword evidence="5 10" id="KW-0863">Zinc-finger</keyword>
<dbReference type="GO" id="GO:0000981">
    <property type="term" value="F:DNA-binding transcription factor activity, RNA polymerase II-specific"/>
    <property type="evidence" value="ECO:0007669"/>
    <property type="project" value="TreeGrafter"/>
</dbReference>
<dbReference type="PANTHER" id="PTHR24388">
    <property type="entry name" value="ZINC FINGER PROTEIN"/>
    <property type="match status" value="1"/>
</dbReference>
<comment type="subcellular location">
    <subcellularLocation>
        <location evidence="1">Nucleus</location>
    </subcellularLocation>
</comment>
<evidence type="ECO:0000256" key="1">
    <source>
        <dbReference type="ARBA" id="ARBA00004123"/>
    </source>
</evidence>
<feature type="domain" description="C2H2-type" evidence="11">
    <location>
        <begin position="205"/>
        <end position="223"/>
    </location>
</feature>
<dbReference type="InterPro" id="IPR050527">
    <property type="entry name" value="Snail/Krueppel_Znf"/>
</dbReference>
<dbReference type="GO" id="GO:0000978">
    <property type="term" value="F:RNA polymerase II cis-regulatory region sequence-specific DNA binding"/>
    <property type="evidence" value="ECO:0007669"/>
    <property type="project" value="TreeGrafter"/>
</dbReference>
<proteinExistence type="inferred from homology"/>
<dbReference type="FunFam" id="3.30.160.60:FF:000478">
    <property type="entry name" value="Zinc finger protein 133"/>
    <property type="match status" value="1"/>
</dbReference>
<gene>
    <name evidence="12" type="ORF">HNAJ_LOCUS1888</name>
</gene>
<reference evidence="12 13" key="1">
    <citation type="submission" date="2018-11" db="EMBL/GenBank/DDBJ databases">
        <authorList>
            <consortium name="Pathogen Informatics"/>
        </authorList>
    </citation>
    <scope>NUCLEOTIDE SEQUENCE [LARGE SCALE GENOMIC DNA]</scope>
</reference>
<evidence type="ECO:0000256" key="3">
    <source>
        <dbReference type="ARBA" id="ARBA00022723"/>
    </source>
</evidence>
<organism evidence="12 13">
    <name type="scientific">Rodentolepis nana</name>
    <name type="common">Dwarf tapeworm</name>
    <name type="synonym">Hymenolepis nana</name>
    <dbReference type="NCBI Taxonomy" id="102285"/>
    <lineage>
        <taxon>Eukaryota</taxon>
        <taxon>Metazoa</taxon>
        <taxon>Spiralia</taxon>
        <taxon>Lophotrochozoa</taxon>
        <taxon>Platyhelminthes</taxon>
        <taxon>Cestoda</taxon>
        <taxon>Eucestoda</taxon>
        <taxon>Cyclophyllidea</taxon>
        <taxon>Hymenolepididae</taxon>
        <taxon>Rodentolepis</taxon>
    </lineage>
</organism>
<dbReference type="FunFam" id="3.30.160.60:FF:000110">
    <property type="entry name" value="Zinc finger protein-like"/>
    <property type="match status" value="1"/>
</dbReference>
<feature type="domain" description="C2H2-type" evidence="11">
    <location>
        <begin position="149"/>
        <end position="176"/>
    </location>
</feature>
<dbReference type="PANTHER" id="PTHR24388:SF104">
    <property type="entry name" value="AT-RICH BINDING PROTEIN-RELATED"/>
    <property type="match status" value="1"/>
</dbReference>
<evidence type="ECO:0000313" key="12">
    <source>
        <dbReference type="EMBL" id="VDN97747.1"/>
    </source>
</evidence>
<dbReference type="FunFam" id="3.30.160.60:FF:000193">
    <property type="entry name" value="Zinc finger protein 300"/>
    <property type="match status" value="1"/>
</dbReference>
<keyword evidence="9" id="KW-0539">Nucleus</keyword>
<dbReference type="OrthoDB" id="6278242at2759"/>
<keyword evidence="8" id="KW-0804">Transcription</keyword>
<dbReference type="InterPro" id="IPR036236">
    <property type="entry name" value="Znf_C2H2_sf"/>
</dbReference>
<dbReference type="EMBL" id="UZAE01000816">
    <property type="protein sequence ID" value="VDN97747.1"/>
    <property type="molecule type" value="Genomic_DNA"/>
</dbReference>
<evidence type="ECO:0000256" key="2">
    <source>
        <dbReference type="ARBA" id="ARBA00006991"/>
    </source>
</evidence>
<dbReference type="InterPro" id="IPR013087">
    <property type="entry name" value="Znf_C2H2_type"/>
</dbReference>
<dbReference type="PROSITE" id="PS50157">
    <property type="entry name" value="ZINC_FINGER_C2H2_2"/>
    <property type="match status" value="5"/>
</dbReference>
<dbReference type="Gene3D" id="3.30.160.60">
    <property type="entry name" value="Classic Zinc Finger"/>
    <property type="match status" value="6"/>
</dbReference>
<evidence type="ECO:0000256" key="7">
    <source>
        <dbReference type="ARBA" id="ARBA00023015"/>
    </source>
</evidence>
<keyword evidence="7" id="KW-0805">Transcription regulation</keyword>
<keyword evidence="3" id="KW-0479">Metal-binding</keyword>
<feature type="domain" description="C2H2-type" evidence="11">
    <location>
        <begin position="93"/>
        <end position="120"/>
    </location>
</feature>
<evidence type="ECO:0000256" key="10">
    <source>
        <dbReference type="PROSITE-ProRule" id="PRU00042"/>
    </source>
</evidence>
<keyword evidence="6" id="KW-0862">Zinc</keyword>
<dbReference type="GO" id="GO:0008270">
    <property type="term" value="F:zinc ion binding"/>
    <property type="evidence" value="ECO:0007669"/>
    <property type="project" value="UniProtKB-KW"/>
</dbReference>
<keyword evidence="13" id="KW-1185">Reference proteome</keyword>
<sequence length="293" mass="34280">MINTAHNYFYCPSCNFNSEDRYRVRIHYQTVHQQNMNSTTSLGMFPVIYFFIVILAPNSNEGNNLPKKTGPSDEIVDNIATMSKETSNEERLFTCDVCRKTFKCKEKLNVHKRRHSDKKPFVCEACGKRFLTKAELNTHKAVHSDEKPYNCRICGRKFKTKSLINSHLRTHSEERPFECGYCKRGFKRKDALNVHMRTHSGERPYKCCECNKQFLTKQNMQTHLYYKNLTDLKGHMSCQTRDQPFKCNVCAMSFSSIDDWNLHKLILFNLIQCPNSICLRFPKIAWLIISALC</sequence>
<dbReference type="GO" id="GO:0005634">
    <property type="term" value="C:nucleus"/>
    <property type="evidence" value="ECO:0007669"/>
    <property type="project" value="UniProtKB-SubCell"/>
</dbReference>
<dbReference type="Proteomes" id="UP000278807">
    <property type="component" value="Unassembled WGS sequence"/>
</dbReference>
<dbReference type="PROSITE" id="PS00028">
    <property type="entry name" value="ZINC_FINGER_C2H2_1"/>
    <property type="match status" value="4"/>
</dbReference>
<feature type="domain" description="C2H2-type" evidence="11">
    <location>
        <begin position="177"/>
        <end position="204"/>
    </location>
</feature>
<evidence type="ECO:0000256" key="9">
    <source>
        <dbReference type="ARBA" id="ARBA00023242"/>
    </source>
</evidence>
<feature type="domain" description="C2H2-type" evidence="11">
    <location>
        <begin position="121"/>
        <end position="148"/>
    </location>
</feature>
<dbReference type="FunFam" id="3.30.160.60:FF:000446">
    <property type="entry name" value="Zinc finger protein"/>
    <property type="match status" value="2"/>
</dbReference>
<evidence type="ECO:0000259" key="11">
    <source>
        <dbReference type="PROSITE" id="PS50157"/>
    </source>
</evidence>
<dbReference type="SMART" id="SM00355">
    <property type="entry name" value="ZnF_C2H2"/>
    <property type="match status" value="7"/>
</dbReference>
<accession>A0A3P7UWA9</accession>
<comment type="similarity">
    <text evidence="2">Belongs to the krueppel C2H2-type zinc-finger protein family.</text>
</comment>
<evidence type="ECO:0000256" key="5">
    <source>
        <dbReference type="ARBA" id="ARBA00022771"/>
    </source>
</evidence>
<keyword evidence="4" id="KW-0677">Repeat</keyword>
<evidence type="ECO:0000256" key="6">
    <source>
        <dbReference type="ARBA" id="ARBA00022833"/>
    </source>
</evidence>